<keyword evidence="1" id="KW-0732">Signal</keyword>
<proteinExistence type="predicted"/>
<dbReference type="KEGG" id="apor:DDU33_01100"/>
<dbReference type="AlphaFoldDB" id="A0A2U8FGS3"/>
<organism evidence="3 4">
    <name type="scientific">Actinobacillus porcitonsillarum</name>
    <dbReference type="NCBI Taxonomy" id="189834"/>
    <lineage>
        <taxon>Bacteria</taxon>
        <taxon>Pseudomonadati</taxon>
        <taxon>Pseudomonadota</taxon>
        <taxon>Gammaproteobacteria</taxon>
        <taxon>Pasteurellales</taxon>
        <taxon>Pasteurellaceae</taxon>
        <taxon>Actinobacillus</taxon>
    </lineage>
</organism>
<evidence type="ECO:0000259" key="2">
    <source>
        <dbReference type="Pfam" id="PF22148"/>
    </source>
</evidence>
<sequence>MKFKFVFSTFIFSMISACSSPTKSMASAENNAFSPRNLIIFYDTQIGVKPLYEAIQQYHAELIYDYQTLKGVAIRVPNNKTIEEATTYFEKVSGVLAVNPDQILSLD</sequence>
<feature type="domain" description="Fervidolysin-like N-terminal prodomain" evidence="2">
    <location>
        <begin position="21"/>
        <end position="100"/>
    </location>
</feature>
<dbReference type="Proteomes" id="UP000244920">
    <property type="component" value="Chromosome"/>
</dbReference>
<feature type="signal peptide" evidence="1">
    <location>
        <begin position="1"/>
        <end position="19"/>
    </location>
</feature>
<gene>
    <name evidence="3" type="ORF">DDU33_01100</name>
</gene>
<accession>A0A2U8FGS3</accession>
<dbReference type="RefSeq" id="WP_108922613.1">
    <property type="nucleotide sequence ID" value="NZ_CP029206.1"/>
</dbReference>
<dbReference type="InterPro" id="IPR054399">
    <property type="entry name" value="Fervidolysin-like_N_prodom"/>
</dbReference>
<evidence type="ECO:0000256" key="1">
    <source>
        <dbReference type="SAM" id="SignalP"/>
    </source>
</evidence>
<protein>
    <recommendedName>
        <fullName evidence="2">Fervidolysin-like N-terminal prodomain domain-containing protein</fullName>
    </recommendedName>
</protein>
<dbReference type="Pfam" id="PF22148">
    <property type="entry name" value="Fervidolysin_NPro-like"/>
    <property type="match status" value="1"/>
</dbReference>
<evidence type="ECO:0000313" key="3">
    <source>
        <dbReference type="EMBL" id="AWI50181.1"/>
    </source>
</evidence>
<keyword evidence="4" id="KW-1185">Reference proteome</keyword>
<reference evidence="4" key="1">
    <citation type="submission" date="2018-05" db="EMBL/GenBank/DDBJ databases">
        <title>Complete genome sequence of Actinobacillus porcitonsillarum reference strain 9953L55 (CCUG 46996).</title>
        <authorList>
            <person name="Dona V."/>
            <person name="Perreten V."/>
        </authorList>
    </citation>
    <scope>NUCLEOTIDE SEQUENCE [LARGE SCALE GENOMIC DNA]</scope>
    <source>
        <strain evidence="4">9953L55</strain>
    </source>
</reference>
<dbReference type="PROSITE" id="PS51257">
    <property type="entry name" value="PROKAR_LIPOPROTEIN"/>
    <property type="match status" value="1"/>
</dbReference>
<evidence type="ECO:0000313" key="4">
    <source>
        <dbReference type="Proteomes" id="UP000244920"/>
    </source>
</evidence>
<feature type="chain" id="PRO_5016095586" description="Fervidolysin-like N-terminal prodomain domain-containing protein" evidence="1">
    <location>
        <begin position="20"/>
        <end position="107"/>
    </location>
</feature>
<name>A0A2U8FGS3_9PAST</name>
<dbReference type="EMBL" id="CP029206">
    <property type="protein sequence ID" value="AWI50181.1"/>
    <property type="molecule type" value="Genomic_DNA"/>
</dbReference>